<feature type="transmembrane region" description="Helical" evidence="6">
    <location>
        <begin position="582"/>
        <end position="600"/>
    </location>
</feature>
<dbReference type="PRINTS" id="PR00702">
    <property type="entry name" value="ACRIFLAVINRP"/>
</dbReference>
<keyword evidence="3 6" id="KW-0812">Transmembrane</keyword>
<dbReference type="NCBIfam" id="TIGR00921">
    <property type="entry name" value="2A067"/>
    <property type="match status" value="1"/>
</dbReference>
<keyword evidence="9" id="KW-1185">Reference proteome</keyword>
<keyword evidence="5 6" id="KW-0472">Membrane</keyword>
<feature type="transmembrane region" description="Helical" evidence="6">
    <location>
        <begin position="229"/>
        <end position="249"/>
    </location>
</feature>
<dbReference type="InterPro" id="IPR001036">
    <property type="entry name" value="Acrflvin-R"/>
</dbReference>
<evidence type="ECO:0000313" key="8">
    <source>
        <dbReference type="EMBL" id="MCZ0859975.1"/>
    </source>
</evidence>
<evidence type="ECO:0000313" key="9">
    <source>
        <dbReference type="Proteomes" id="UP001141422"/>
    </source>
</evidence>
<evidence type="ECO:0000256" key="5">
    <source>
        <dbReference type="ARBA" id="ARBA00023136"/>
    </source>
</evidence>
<accession>A0ABT4IE02</accession>
<feature type="transmembrane region" description="Helical" evidence="6">
    <location>
        <begin position="255"/>
        <end position="273"/>
    </location>
</feature>
<dbReference type="RefSeq" id="WP_268924199.1">
    <property type="nucleotide sequence ID" value="NZ_JAPTGB010000003.1"/>
</dbReference>
<feature type="transmembrane region" description="Helical" evidence="6">
    <location>
        <begin position="328"/>
        <end position="353"/>
    </location>
</feature>
<dbReference type="Pfam" id="PF03176">
    <property type="entry name" value="MMPL"/>
    <property type="match status" value="2"/>
</dbReference>
<dbReference type="SUPFAM" id="SSF82866">
    <property type="entry name" value="Multidrug efflux transporter AcrB transmembrane domain"/>
    <property type="match status" value="2"/>
</dbReference>
<name>A0ABT4IE02_9EURY</name>
<dbReference type="EMBL" id="JAPTGB010000003">
    <property type="protein sequence ID" value="MCZ0859975.1"/>
    <property type="molecule type" value="Genomic_DNA"/>
</dbReference>
<evidence type="ECO:0000256" key="4">
    <source>
        <dbReference type="ARBA" id="ARBA00022989"/>
    </source>
</evidence>
<gene>
    <name evidence="8" type="ORF">O0S10_01870</name>
</gene>
<dbReference type="PANTHER" id="PTHR33406">
    <property type="entry name" value="MEMBRANE PROTEIN MJ1562-RELATED"/>
    <property type="match status" value="1"/>
</dbReference>
<evidence type="ECO:0000256" key="1">
    <source>
        <dbReference type="ARBA" id="ARBA00004651"/>
    </source>
</evidence>
<feature type="transmembrane region" description="Helical" evidence="6">
    <location>
        <begin position="607"/>
        <end position="627"/>
    </location>
</feature>
<dbReference type="InterPro" id="IPR000731">
    <property type="entry name" value="SSD"/>
</dbReference>
<reference evidence="8" key="1">
    <citation type="submission" date="2022-12" db="EMBL/GenBank/DDBJ databases">
        <title>Isolation and characterisation of novel Methanocorpusculum spp. from native Australian herbivores indicates the genus is ancestrally host-associated.</title>
        <authorList>
            <person name="Volmer J.G."/>
            <person name="Soo R.M."/>
            <person name="Evans P.N."/>
            <person name="Hoedt E.C."/>
            <person name="Astorga Alsina A.L."/>
            <person name="Woodcroft B.J."/>
            <person name="Tyson G.W."/>
            <person name="Hugenholtz P."/>
            <person name="Morrison M."/>
        </authorList>
    </citation>
    <scope>NUCLEOTIDE SEQUENCE</scope>
    <source>
        <strain evidence="8">MG</strain>
    </source>
</reference>
<feature type="transmembrane region" description="Helical" evidence="6">
    <location>
        <begin position="390"/>
        <end position="408"/>
    </location>
</feature>
<evidence type="ECO:0000259" key="7">
    <source>
        <dbReference type="PROSITE" id="PS50156"/>
    </source>
</evidence>
<proteinExistence type="predicted"/>
<feature type="transmembrane region" description="Helical" evidence="6">
    <location>
        <begin position="633"/>
        <end position="654"/>
    </location>
</feature>
<feature type="domain" description="SSD" evidence="7">
    <location>
        <begin position="229"/>
        <end position="353"/>
    </location>
</feature>
<keyword evidence="4 6" id="KW-1133">Transmembrane helix</keyword>
<feature type="transmembrane region" description="Helical" evidence="6">
    <location>
        <begin position="12"/>
        <end position="34"/>
    </location>
</feature>
<dbReference type="InterPro" id="IPR050545">
    <property type="entry name" value="Mycobact_MmpL"/>
</dbReference>
<dbReference type="Gene3D" id="1.20.1640.10">
    <property type="entry name" value="Multidrug efflux transporter AcrB transmembrane domain"/>
    <property type="match status" value="2"/>
</dbReference>
<feature type="transmembrane region" description="Helical" evidence="6">
    <location>
        <begin position="702"/>
        <end position="733"/>
    </location>
</feature>
<comment type="subcellular location">
    <subcellularLocation>
        <location evidence="1">Cell membrane</location>
        <topology evidence="1">Multi-pass membrane protein</topology>
    </subcellularLocation>
</comment>
<evidence type="ECO:0000256" key="6">
    <source>
        <dbReference type="SAM" id="Phobius"/>
    </source>
</evidence>
<feature type="transmembrane region" description="Helical" evidence="6">
    <location>
        <begin position="203"/>
        <end position="222"/>
    </location>
</feature>
<feature type="transmembrane region" description="Helical" evidence="6">
    <location>
        <begin position="675"/>
        <end position="696"/>
    </location>
</feature>
<comment type="caution">
    <text evidence="8">The sequence shown here is derived from an EMBL/GenBank/DDBJ whole genome shotgun (WGS) entry which is preliminary data.</text>
</comment>
<evidence type="ECO:0000256" key="3">
    <source>
        <dbReference type="ARBA" id="ARBA00022692"/>
    </source>
</evidence>
<evidence type="ECO:0000256" key="2">
    <source>
        <dbReference type="ARBA" id="ARBA00022475"/>
    </source>
</evidence>
<dbReference type="PROSITE" id="PS50156">
    <property type="entry name" value="SSD"/>
    <property type="match status" value="2"/>
</dbReference>
<sequence>MLSPFEKINQFITKYPFVIGCLLILMILIGIYGATGVTMNTTIQTPDKTGHASYVYQDYRDTFQTSSVVMMVQTGNVRDVNVMKSIVEFEELLRQQNGVQNVESIYDLILAYNGGSVPENQDVLNVLFSRVPATVLAGSMPNNQLLLVKIDPTTGMTDANQQTLLNTLAALQPLANVPPGVTLTFTGTAALHKDMGTSLGNDVGKLLGSAFILMITALVVLFHHARYTLLSIVSVMNGLLMTFGIMGLFHIPLSMATMGALPILLGIGIDYAIQFHSRLDDEIRIHPLTEALRITITKTGSAVFFAMIASALGFVAMQVSTLPDIRQFGAVAILGLVCCYISAILIIPLAAVLTDYRPREVKTPKSGAKPPLSVRYNAFLKGTALHITRYAVPVLLILCVVGVVGLYVDEEIPINTDIKTYVPTDMPALISINTVTDAIGDLDGLQVEVTGGNIVSPDVLEWMYVWGNNELSSHEWRFTGVESIATLIVSANNGVLPTSQEEIDTILAEIPPEKRRPYLNDGQSAIISFDMTSMSLATERSLAEQVTRDIAFYQPPPGVEAVVTGTPYSDVELMEEMNIGKLQMTILAFVVIFVFLSLLYRSMGKAAVPLIPIVLIIGWNGAAMYLLGIEYNILTATMGAMTIGVAAEYCIMMVERIYEEMETHDTLTAVIEGTGKIGAAISVSACATMAAFSALIVSDFPIISVFGIVTVIAMAFTLFGAIVAVPAAASILLRKHGMKTPAL</sequence>
<protein>
    <submittedName>
        <fullName evidence="8">Hydrophobe/amphiphile efflux-3 (HAE3) family transporter</fullName>
    </submittedName>
</protein>
<feature type="domain" description="SSD" evidence="7">
    <location>
        <begin position="624"/>
        <end position="731"/>
    </location>
</feature>
<keyword evidence="2" id="KW-1003">Cell membrane</keyword>
<dbReference type="Proteomes" id="UP001141422">
    <property type="component" value="Unassembled WGS sequence"/>
</dbReference>
<feature type="transmembrane region" description="Helical" evidence="6">
    <location>
        <begin position="294"/>
        <end position="316"/>
    </location>
</feature>
<dbReference type="InterPro" id="IPR004869">
    <property type="entry name" value="MMPL_dom"/>
</dbReference>
<dbReference type="PANTHER" id="PTHR33406:SF13">
    <property type="entry name" value="MEMBRANE PROTEIN YDFJ"/>
    <property type="match status" value="1"/>
</dbReference>
<organism evidence="8 9">
    <name type="scientific">Methanocorpusculum petauri</name>
    <dbReference type="NCBI Taxonomy" id="3002863"/>
    <lineage>
        <taxon>Archaea</taxon>
        <taxon>Methanobacteriati</taxon>
        <taxon>Methanobacteriota</taxon>
        <taxon>Stenosarchaea group</taxon>
        <taxon>Methanomicrobia</taxon>
        <taxon>Methanomicrobiales</taxon>
        <taxon>Methanocorpusculaceae</taxon>
        <taxon>Methanocorpusculum</taxon>
    </lineage>
</organism>